<evidence type="ECO:0000313" key="2">
    <source>
        <dbReference type="EMBL" id="PIT92874.1"/>
    </source>
</evidence>
<protein>
    <recommendedName>
        <fullName evidence="4">Cohesin domain-containing protein</fullName>
    </recommendedName>
</protein>
<dbReference type="Gene3D" id="2.60.40.680">
    <property type="match status" value="1"/>
</dbReference>
<dbReference type="AlphaFoldDB" id="A0A2M6WJF9"/>
<dbReference type="Gene3D" id="3.30.420.430">
    <property type="match status" value="1"/>
</dbReference>
<gene>
    <name evidence="2" type="ORF">COU08_00120</name>
</gene>
<dbReference type="InterPro" id="IPR008965">
    <property type="entry name" value="CBM2/CBM3_carb-bd_dom_sf"/>
</dbReference>
<dbReference type="GO" id="GO:0030246">
    <property type="term" value="F:carbohydrate binding"/>
    <property type="evidence" value="ECO:0007669"/>
    <property type="project" value="InterPro"/>
</dbReference>
<evidence type="ECO:0000256" key="1">
    <source>
        <dbReference type="SAM" id="Phobius"/>
    </source>
</evidence>
<dbReference type="EMBL" id="PFBA01000002">
    <property type="protein sequence ID" value="PIT92874.1"/>
    <property type="molecule type" value="Genomic_DNA"/>
</dbReference>
<evidence type="ECO:0008006" key="4">
    <source>
        <dbReference type="Google" id="ProtNLM"/>
    </source>
</evidence>
<comment type="caution">
    <text evidence="2">The sequence shown here is derived from an EMBL/GenBank/DDBJ whole genome shotgun (WGS) entry which is preliminary data.</text>
</comment>
<dbReference type="SUPFAM" id="SSF49384">
    <property type="entry name" value="Carbohydrate-binding domain"/>
    <property type="match status" value="1"/>
</dbReference>
<dbReference type="CDD" id="cd08547">
    <property type="entry name" value="Type_II_cohesin"/>
    <property type="match status" value="1"/>
</dbReference>
<organism evidence="2 3">
    <name type="scientific">Candidatus Harrisonbacteria bacterium CG10_big_fil_rev_8_21_14_0_10_42_17</name>
    <dbReference type="NCBI Taxonomy" id="1974584"/>
    <lineage>
        <taxon>Bacteria</taxon>
        <taxon>Candidatus Harrisoniibacteriota</taxon>
    </lineage>
</organism>
<proteinExistence type="predicted"/>
<sequence>MKIGQRAILVFLSLLFLISAKGVLAASIYILPEQENYERGAEFDIDLKIDSEGESINAAEARIKWPSSVLEFISINKGGSVFNFWVEEPELSIDSRSVYFIGGTAKGISGGSLQIFKIRFKAISGGIADISIADAAVTGADGKGTNVLSKTKGGSFGIGVGVIQPRVSEPATPEAQQPVLIERPAVLSARLPQKPEISVPLYVDQAKWQNHLGEIVALWDVPEDVTRVSVTLDQSPNTIPVSAEKELFTGKKFGILKEGVHYIHARFRNNIGWGPVAHYRIAIDVTPPLGFEIYAIEGEATDNPTPIIQFETSDALSGIAEYQIKIDDEETLKIKAGEFSGDFTLPLQVPGAHKIVITAFDQAGNSVADDINLEILPIPSPSITFITRELFSEEETGLVVKGTALSSVHVILQVQQLLRNDIGEMVAKEITIADEKGNWEFTFAEPLRNGRYVVSAKSQDARGALSLAITSQEIRVKNKPIIQIGFFQLGLGETTLFLLLILVAGFGGGVWFYRRRREKLALRVGFTESEITKIFKLIREDVELLSKAYQTPTPGDEEYAMKRLRENIQKMEVYLKKGVEKIKQ</sequence>
<keyword evidence="1" id="KW-0472">Membrane</keyword>
<evidence type="ECO:0000313" key="3">
    <source>
        <dbReference type="Proteomes" id="UP000228635"/>
    </source>
</evidence>
<dbReference type="Proteomes" id="UP000228635">
    <property type="component" value="Unassembled WGS sequence"/>
</dbReference>
<reference evidence="3" key="1">
    <citation type="submission" date="2017-09" db="EMBL/GenBank/DDBJ databases">
        <title>Depth-based differentiation of microbial function through sediment-hosted aquifers and enrichment of novel symbionts in the deep terrestrial subsurface.</title>
        <authorList>
            <person name="Probst A.J."/>
            <person name="Ladd B."/>
            <person name="Jarett J.K."/>
            <person name="Geller-Mcgrath D.E."/>
            <person name="Sieber C.M.K."/>
            <person name="Emerson J.B."/>
            <person name="Anantharaman K."/>
            <person name="Thomas B.C."/>
            <person name="Malmstrom R."/>
            <person name="Stieglmeier M."/>
            <person name="Klingl A."/>
            <person name="Woyke T."/>
            <person name="Ryan C.M."/>
            <person name="Banfield J.F."/>
        </authorList>
    </citation>
    <scope>NUCLEOTIDE SEQUENCE [LARGE SCALE GENOMIC DNA]</scope>
</reference>
<feature type="transmembrane region" description="Helical" evidence="1">
    <location>
        <begin position="496"/>
        <end position="513"/>
    </location>
</feature>
<accession>A0A2M6WJF9</accession>
<name>A0A2M6WJF9_9BACT</name>
<keyword evidence="1" id="KW-1133">Transmembrane helix</keyword>
<keyword evidence="1" id="KW-0812">Transmembrane</keyword>